<dbReference type="Pfam" id="PF14289">
    <property type="entry name" value="DUF4369"/>
    <property type="match status" value="1"/>
</dbReference>
<dbReference type="AlphaFoldDB" id="A0A927B9L0"/>
<evidence type="ECO:0000313" key="3">
    <source>
        <dbReference type="EMBL" id="MBD2757889.1"/>
    </source>
</evidence>
<proteinExistence type="predicted"/>
<evidence type="ECO:0000256" key="1">
    <source>
        <dbReference type="SAM" id="MobiDB-lite"/>
    </source>
</evidence>
<protein>
    <submittedName>
        <fullName evidence="3">DUF4369 domain-containing protein</fullName>
    </submittedName>
</protein>
<evidence type="ECO:0000313" key="4">
    <source>
        <dbReference type="Proteomes" id="UP000653797"/>
    </source>
</evidence>
<accession>A0A927B9L0</accession>
<keyword evidence="4" id="KW-1185">Reference proteome</keyword>
<organism evidence="3 4">
    <name type="scientific">Spirosoma validum</name>
    <dbReference type="NCBI Taxonomy" id="2771355"/>
    <lineage>
        <taxon>Bacteria</taxon>
        <taxon>Pseudomonadati</taxon>
        <taxon>Bacteroidota</taxon>
        <taxon>Cytophagia</taxon>
        <taxon>Cytophagales</taxon>
        <taxon>Cytophagaceae</taxon>
        <taxon>Spirosoma</taxon>
    </lineage>
</organism>
<sequence>MPGLGPDSPETHPTYRLSGQLEGGAHQKVYLYERAIYKAKNRVDSTQADAQGNFRFGGHVSEPTYYMPQTSLNTQALYFYLENIPMHINGQADSLYQTRVTGSPQEAIRQQHDQVS</sequence>
<dbReference type="RefSeq" id="WP_191043511.1">
    <property type="nucleotide sequence ID" value="NZ_JACXAA010000039.1"/>
</dbReference>
<feature type="region of interest" description="Disordered" evidence="1">
    <location>
        <begin position="1"/>
        <end position="20"/>
    </location>
</feature>
<dbReference type="InterPro" id="IPR025380">
    <property type="entry name" value="DUF4369"/>
</dbReference>
<dbReference type="Proteomes" id="UP000653797">
    <property type="component" value="Unassembled WGS sequence"/>
</dbReference>
<comment type="caution">
    <text evidence="3">The sequence shown here is derived from an EMBL/GenBank/DDBJ whole genome shotgun (WGS) entry which is preliminary data.</text>
</comment>
<name>A0A927B9L0_9BACT</name>
<feature type="domain" description="DUF4369" evidence="2">
    <location>
        <begin position="15"/>
        <end position="106"/>
    </location>
</feature>
<reference evidence="3" key="1">
    <citation type="submission" date="2020-09" db="EMBL/GenBank/DDBJ databases">
        <authorList>
            <person name="Kim M.K."/>
        </authorList>
    </citation>
    <scope>NUCLEOTIDE SEQUENCE</scope>
    <source>
        <strain evidence="3">BT704</strain>
    </source>
</reference>
<gene>
    <name evidence="3" type="ORF">IC230_33835</name>
</gene>
<evidence type="ECO:0000259" key="2">
    <source>
        <dbReference type="Pfam" id="PF14289"/>
    </source>
</evidence>
<dbReference type="EMBL" id="JACXAA010000039">
    <property type="protein sequence ID" value="MBD2757889.1"/>
    <property type="molecule type" value="Genomic_DNA"/>
</dbReference>